<sequence length="57" mass="6875">KKIEHICQEVDQRDDKSIVDLQQLTNKHTFKVSTLWEDHKRLLEEEFDVKFLTGYAQ</sequence>
<gene>
    <name evidence="1" type="ORF">C1H46_002813</name>
</gene>
<proteinExistence type="predicted"/>
<organism evidence="1 2">
    <name type="scientific">Malus baccata</name>
    <name type="common">Siberian crab apple</name>
    <name type="synonym">Pyrus baccata</name>
    <dbReference type="NCBI Taxonomy" id="106549"/>
    <lineage>
        <taxon>Eukaryota</taxon>
        <taxon>Viridiplantae</taxon>
        <taxon>Streptophyta</taxon>
        <taxon>Embryophyta</taxon>
        <taxon>Tracheophyta</taxon>
        <taxon>Spermatophyta</taxon>
        <taxon>Magnoliopsida</taxon>
        <taxon>eudicotyledons</taxon>
        <taxon>Gunneridae</taxon>
        <taxon>Pentapetalae</taxon>
        <taxon>rosids</taxon>
        <taxon>fabids</taxon>
        <taxon>Rosales</taxon>
        <taxon>Rosaceae</taxon>
        <taxon>Amygdaloideae</taxon>
        <taxon>Maleae</taxon>
        <taxon>Malus</taxon>
    </lineage>
</organism>
<evidence type="ECO:0000313" key="1">
    <source>
        <dbReference type="EMBL" id="TQE11611.1"/>
    </source>
</evidence>
<reference evidence="1 2" key="1">
    <citation type="journal article" date="2019" name="G3 (Bethesda)">
        <title>Sequencing of a Wild Apple (Malus baccata) Genome Unravels the Differences Between Cultivated and Wild Apple Species Regarding Disease Resistance and Cold Tolerance.</title>
        <authorList>
            <person name="Chen X."/>
        </authorList>
    </citation>
    <scope>NUCLEOTIDE SEQUENCE [LARGE SCALE GENOMIC DNA]</scope>
    <source>
        <strain evidence="2">cv. Shandingzi</strain>
        <tissue evidence="1">Leaves</tissue>
    </source>
</reference>
<keyword evidence="2" id="KW-1185">Reference proteome</keyword>
<comment type="caution">
    <text evidence="1">The sequence shown here is derived from an EMBL/GenBank/DDBJ whole genome shotgun (WGS) entry which is preliminary data.</text>
</comment>
<name>A0A540NKR5_MALBA</name>
<dbReference type="EMBL" id="VIEB01000028">
    <property type="protein sequence ID" value="TQE11611.1"/>
    <property type="molecule type" value="Genomic_DNA"/>
</dbReference>
<accession>A0A540NKR5</accession>
<dbReference type="Proteomes" id="UP000315295">
    <property type="component" value="Unassembled WGS sequence"/>
</dbReference>
<dbReference type="AlphaFoldDB" id="A0A540NKR5"/>
<feature type="non-terminal residue" evidence="1">
    <location>
        <position position="1"/>
    </location>
</feature>
<evidence type="ECO:0000313" key="2">
    <source>
        <dbReference type="Proteomes" id="UP000315295"/>
    </source>
</evidence>
<protein>
    <submittedName>
        <fullName evidence="1">Uncharacterized protein</fullName>
    </submittedName>
</protein>